<dbReference type="PROSITE" id="PS51257">
    <property type="entry name" value="PROKAR_LIPOPROTEIN"/>
    <property type="match status" value="1"/>
</dbReference>
<evidence type="ECO:0000313" key="2">
    <source>
        <dbReference type="EMBL" id="BDL44565.1"/>
    </source>
</evidence>
<evidence type="ECO:0008006" key="4">
    <source>
        <dbReference type="Google" id="ProtNLM"/>
    </source>
</evidence>
<organism evidence="2 3">
    <name type="scientific">Akkermansia biwaensis</name>
    <dbReference type="NCBI Taxonomy" id="2946555"/>
    <lineage>
        <taxon>Bacteria</taxon>
        <taxon>Pseudomonadati</taxon>
        <taxon>Verrucomicrobiota</taxon>
        <taxon>Verrucomicrobiia</taxon>
        <taxon>Verrucomicrobiales</taxon>
        <taxon>Akkermansiaceae</taxon>
        <taxon>Akkermansia</taxon>
    </lineage>
</organism>
<feature type="region of interest" description="Disordered" evidence="1">
    <location>
        <begin position="108"/>
        <end position="131"/>
    </location>
</feature>
<reference evidence="2" key="1">
    <citation type="submission" date="2022-06" db="EMBL/GenBank/DDBJ databases">
        <title>Akkermansia biwalacus sp. nov., an anaerobic mucin-degrading bacterium isolated from human intestine.</title>
        <authorList>
            <person name="Kobayashi Y."/>
            <person name="Inoue S."/>
            <person name="Kawahara T."/>
            <person name="Kohda N."/>
        </authorList>
    </citation>
    <scope>NUCLEOTIDE SEQUENCE</scope>
    <source>
        <strain evidence="2">WON2089</strain>
    </source>
</reference>
<dbReference type="InterPro" id="IPR038765">
    <property type="entry name" value="Papain-like_cys_pep_sf"/>
</dbReference>
<proteinExistence type="predicted"/>
<dbReference type="RefSeq" id="WP_215433992.1">
    <property type="nucleotide sequence ID" value="NZ_AP025943.1"/>
</dbReference>
<keyword evidence="3" id="KW-1185">Reference proteome</keyword>
<sequence>MNVRTAGVLLSAALFSCSPPVPDIPPAAPTVTRTEALRTSRAYTNLAWRGTRHNVRHGTDPDGIRIDTPDASVSGAHAGAWWKPGARSAGMPYKWGGFDTPRQFVSRLNRDPENGGRPAAAGDMGTPEKQAAGDDAVSRFAAGVDCSGFVSRCWRLSRPWSTRELPSLCTPLDWEELRTGDILIVPGRHVLMFIEWHGDGRDVFLGSEAGPLPVWKCAEHFFSRAILERGGYRPMRYKGMREQETDSGTAKP</sequence>
<dbReference type="SUPFAM" id="SSF54001">
    <property type="entry name" value="Cysteine proteinases"/>
    <property type="match status" value="1"/>
</dbReference>
<evidence type="ECO:0000313" key="3">
    <source>
        <dbReference type="Proteomes" id="UP001062263"/>
    </source>
</evidence>
<dbReference type="Proteomes" id="UP001062263">
    <property type="component" value="Chromosome"/>
</dbReference>
<dbReference type="EMBL" id="AP025943">
    <property type="protein sequence ID" value="BDL44565.1"/>
    <property type="molecule type" value="Genomic_DNA"/>
</dbReference>
<accession>A0ABM7ZIL0</accession>
<gene>
    <name evidence="2" type="ORF">Abiwalacus_21390</name>
</gene>
<protein>
    <recommendedName>
        <fullName evidence="4">NlpC/P60 domain-containing protein</fullName>
    </recommendedName>
</protein>
<evidence type="ECO:0000256" key="1">
    <source>
        <dbReference type="SAM" id="MobiDB-lite"/>
    </source>
</evidence>
<dbReference type="Gene3D" id="3.90.1720.10">
    <property type="entry name" value="endopeptidase domain like (from Nostoc punctiforme)"/>
    <property type="match status" value="1"/>
</dbReference>
<name>A0ABM7ZIL0_9BACT</name>